<dbReference type="RefSeq" id="WP_264322397.1">
    <property type="nucleotide sequence ID" value="NZ_JADEXN010000319.1"/>
</dbReference>
<dbReference type="GO" id="GO:0015716">
    <property type="term" value="P:organic phosphonate transport"/>
    <property type="evidence" value="ECO:0007669"/>
    <property type="project" value="UniProtKB-KW"/>
</dbReference>
<evidence type="ECO:0000256" key="1">
    <source>
        <dbReference type="ARBA" id="ARBA00004202"/>
    </source>
</evidence>
<dbReference type="EMBL" id="JADEXN010000319">
    <property type="protein sequence ID" value="MBE9042223.1"/>
    <property type="molecule type" value="Genomic_DNA"/>
</dbReference>
<keyword evidence="3" id="KW-0813">Transport</keyword>
<proteinExistence type="inferred from homology"/>
<dbReference type="InterPro" id="IPR017871">
    <property type="entry name" value="ABC_transporter-like_CS"/>
</dbReference>
<comment type="caution">
    <text evidence="10">The sequence shown here is derived from an EMBL/GenBank/DDBJ whole genome shotgun (WGS) entry which is preliminary data.</text>
</comment>
<dbReference type="GO" id="GO:0016887">
    <property type="term" value="F:ATP hydrolysis activity"/>
    <property type="evidence" value="ECO:0007669"/>
    <property type="project" value="InterPro"/>
</dbReference>
<accession>A0A928W1L0</accession>
<dbReference type="GO" id="GO:0005524">
    <property type="term" value="F:ATP binding"/>
    <property type="evidence" value="ECO:0007669"/>
    <property type="project" value="UniProtKB-KW"/>
</dbReference>
<keyword evidence="11" id="KW-1185">Reference proteome</keyword>
<organism evidence="10 11">
    <name type="scientific">Zarconia navalis LEGE 11467</name>
    <dbReference type="NCBI Taxonomy" id="1828826"/>
    <lineage>
        <taxon>Bacteria</taxon>
        <taxon>Bacillati</taxon>
        <taxon>Cyanobacteriota</taxon>
        <taxon>Cyanophyceae</taxon>
        <taxon>Oscillatoriophycideae</taxon>
        <taxon>Oscillatoriales</taxon>
        <taxon>Oscillatoriales incertae sedis</taxon>
        <taxon>Zarconia</taxon>
        <taxon>Zarconia navalis</taxon>
    </lineage>
</organism>
<dbReference type="Pfam" id="PF00005">
    <property type="entry name" value="ABC_tran"/>
    <property type="match status" value="1"/>
</dbReference>
<dbReference type="InterPro" id="IPR027417">
    <property type="entry name" value="P-loop_NTPase"/>
</dbReference>
<dbReference type="Gene3D" id="3.40.50.300">
    <property type="entry name" value="P-loop containing nucleotide triphosphate hydrolases"/>
    <property type="match status" value="1"/>
</dbReference>
<dbReference type="Proteomes" id="UP000621799">
    <property type="component" value="Unassembled WGS sequence"/>
</dbReference>
<comment type="subcellular location">
    <subcellularLocation>
        <location evidence="1">Cell membrane</location>
        <topology evidence="1">Peripheral membrane protein</topology>
    </subcellularLocation>
</comment>
<evidence type="ECO:0000256" key="8">
    <source>
        <dbReference type="ARBA" id="ARBA00023136"/>
    </source>
</evidence>
<keyword evidence="6 10" id="KW-0067">ATP-binding</keyword>
<sequence>MHSSFLSIENLGKRFSRGNILEDVSFSLEKGESLLIQGKSGCGKTTLLRCIALLEAIDRGQIVFNGNVVSKPGCLDRPNSRLEIGMVFQQLYLWSHMTVLENVALPLWLRRDRHKNLADEVAKYQLAQLGIEDKANEYPNQLSGGQRQRAALARALVHSPKLLLLDEITANLDPETAYNVVGIVEKIIEAGTSVIWVTHSDLPSTIWSYILRFENGTWIKDKYH</sequence>
<keyword evidence="4" id="KW-1003">Cell membrane</keyword>
<name>A0A928W1L0_9CYAN</name>
<dbReference type="AlphaFoldDB" id="A0A928W1L0"/>
<protein>
    <submittedName>
        <fullName evidence="10">Amino acid ABC transporter ATP-binding protein</fullName>
    </submittedName>
</protein>
<dbReference type="GO" id="GO:0005886">
    <property type="term" value="C:plasma membrane"/>
    <property type="evidence" value="ECO:0007669"/>
    <property type="project" value="UniProtKB-SubCell"/>
</dbReference>
<dbReference type="SUPFAM" id="SSF52540">
    <property type="entry name" value="P-loop containing nucleoside triphosphate hydrolases"/>
    <property type="match status" value="1"/>
</dbReference>
<dbReference type="PANTHER" id="PTHR43166:SF9">
    <property type="entry name" value="GLUTAMATE_ASPARTATE IMPORT ATP-BINDING PROTEIN GLTL"/>
    <property type="match status" value="1"/>
</dbReference>
<gene>
    <name evidence="10" type="ORF">IQ235_15700</name>
</gene>
<evidence type="ECO:0000256" key="2">
    <source>
        <dbReference type="ARBA" id="ARBA00005417"/>
    </source>
</evidence>
<keyword evidence="7" id="KW-0918">Phosphonate transport</keyword>
<dbReference type="InterPro" id="IPR003439">
    <property type="entry name" value="ABC_transporter-like_ATP-bd"/>
</dbReference>
<dbReference type="PANTHER" id="PTHR43166">
    <property type="entry name" value="AMINO ACID IMPORT ATP-BINDING PROTEIN"/>
    <property type="match status" value="1"/>
</dbReference>
<dbReference type="InterPro" id="IPR050086">
    <property type="entry name" value="MetN_ABC_transporter-like"/>
</dbReference>
<evidence type="ECO:0000313" key="10">
    <source>
        <dbReference type="EMBL" id="MBE9042223.1"/>
    </source>
</evidence>
<evidence type="ECO:0000256" key="7">
    <source>
        <dbReference type="ARBA" id="ARBA00022885"/>
    </source>
</evidence>
<reference evidence="10" key="1">
    <citation type="submission" date="2020-10" db="EMBL/GenBank/DDBJ databases">
        <authorList>
            <person name="Castelo-Branco R."/>
            <person name="Eusebio N."/>
            <person name="Adriana R."/>
            <person name="Vieira A."/>
            <person name="Brugerolle De Fraissinette N."/>
            <person name="Rezende De Castro R."/>
            <person name="Schneider M.P."/>
            <person name="Vasconcelos V."/>
            <person name="Leao P.N."/>
        </authorList>
    </citation>
    <scope>NUCLEOTIDE SEQUENCE</scope>
    <source>
        <strain evidence="10">LEGE 11467</strain>
    </source>
</reference>
<dbReference type="PROSITE" id="PS00211">
    <property type="entry name" value="ABC_TRANSPORTER_1"/>
    <property type="match status" value="1"/>
</dbReference>
<keyword evidence="8" id="KW-0472">Membrane</keyword>
<evidence type="ECO:0000313" key="11">
    <source>
        <dbReference type="Proteomes" id="UP000621799"/>
    </source>
</evidence>
<comment type="similarity">
    <text evidence="2">Belongs to the ABC transporter superfamily.</text>
</comment>
<dbReference type="SMART" id="SM00382">
    <property type="entry name" value="AAA"/>
    <property type="match status" value="1"/>
</dbReference>
<evidence type="ECO:0000256" key="5">
    <source>
        <dbReference type="ARBA" id="ARBA00022741"/>
    </source>
</evidence>
<feature type="domain" description="ABC transporter" evidence="9">
    <location>
        <begin position="6"/>
        <end position="223"/>
    </location>
</feature>
<evidence type="ECO:0000256" key="3">
    <source>
        <dbReference type="ARBA" id="ARBA00022448"/>
    </source>
</evidence>
<evidence type="ECO:0000259" key="9">
    <source>
        <dbReference type="PROSITE" id="PS50893"/>
    </source>
</evidence>
<evidence type="ECO:0000256" key="6">
    <source>
        <dbReference type="ARBA" id="ARBA00022840"/>
    </source>
</evidence>
<keyword evidence="5" id="KW-0547">Nucleotide-binding</keyword>
<evidence type="ECO:0000256" key="4">
    <source>
        <dbReference type="ARBA" id="ARBA00022475"/>
    </source>
</evidence>
<dbReference type="PROSITE" id="PS50893">
    <property type="entry name" value="ABC_TRANSPORTER_2"/>
    <property type="match status" value="1"/>
</dbReference>
<dbReference type="InterPro" id="IPR003593">
    <property type="entry name" value="AAA+_ATPase"/>
</dbReference>